<sequence>MATVTIGRIQRLRSLIEHPRTGEAERAAAQRILDRLLSKTGGGAHRTGDRCYGARHDRPGRHASLSRIAEMIGEDIALARILTLPDGDGDLVTRSALRDAPDRLTYIVETPYDAGILITVGNIPPGWATDADGFDSSALRALVEELTDLMNAYNHDGSDIAGRFIGRVRTVTAVD</sequence>
<accession>A0A6I3L0W0</accession>
<name>A0A6I3L0W0_9NOCA</name>
<dbReference type="RefSeq" id="WP_154788689.1">
    <property type="nucleotide sequence ID" value="NZ_WMBB01000007.1"/>
</dbReference>
<dbReference type="EMBL" id="WMBB01000007">
    <property type="protein sequence ID" value="MTE14204.1"/>
    <property type="molecule type" value="Genomic_DNA"/>
</dbReference>
<gene>
    <name evidence="1" type="ORF">GLP40_15705</name>
</gene>
<dbReference type="Proteomes" id="UP000432464">
    <property type="component" value="Unassembled WGS sequence"/>
</dbReference>
<proteinExistence type="predicted"/>
<protein>
    <submittedName>
        <fullName evidence="1">Uncharacterized protein</fullName>
    </submittedName>
</protein>
<reference evidence="1 2" key="1">
    <citation type="submission" date="2019-11" db="EMBL/GenBank/DDBJ databases">
        <title>Nocardia sp. nov. CT2-14 isolated from soil.</title>
        <authorList>
            <person name="Kanchanasin P."/>
            <person name="Tanasupawat S."/>
            <person name="Yuki M."/>
            <person name="Kudo T."/>
        </authorList>
    </citation>
    <scope>NUCLEOTIDE SEQUENCE [LARGE SCALE GENOMIC DNA]</scope>
    <source>
        <strain evidence="1 2">CT2-14</strain>
    </source>
</reference>
<keyword evidence="2" id="KW-1185">Reference proteome</keyword>
<dbReference type="AlphaFoldDB" id="A0A6I3L0W0"/>
<evidence type="ECO:0000313" key="1">
    <source>
        <dbReference type="EMBL" id="MTE14204.1"/>
    </source>
</evidence>
<evidence type="ECO:0000313" key="2">
    <source>
        <dbReference type="Proteomes" id="UP000432464"/>
    </source>
</evidence>
<comment type="caution">
    <text evidence="1">The sequence shown here is derived from an EMBL/GenBank/DDBJ whole genome shotgun (WGS) entry which is preliminary data.</text>
</comment>
<organism evidence="1 2">
    <name type="scientific">Nocardia aurantiaca</name>
    <dbReference type="NCBI Taxonomy" id="2675850"/>
    <lineage>
        <taxon>Bacteria</taxon>
        <taxon>Bacillati</taxon>
        <taxon>Actinomycetota</taxon>
        <taxon>Actinomycetes</taxon>
        <taxon>Mycobacteriales</taxon>
        <taxon>Nocardiaceae</taxon>
        <taxon>Nocardia</taxon>
    </lineage>
</organism>